<feature type="transmembrane region" description="Helical" evidence="2">
    <location>
        <begin position="116"/>
        <end position="138"/>
    </location>
</feature>
<evidence type="ECO:0008006" key="5">
    <source>
        <dbReference type="Google" id="ProtNLM"/>
    </source>
</evidence>
<dbReference type="OrthoDB" id="1754157at2"/>
<feature type="region of interest" description="Disordered" evidence="1">
    <location>
        <begin position="1"/>
        <end position="26"/>
    </location>
</feature>
<keyword evidence="2" id="KW-0472">Membrane</keyword>
<evidence type="ECO:0000256" key="1">
    <source>
        <dbReference type="SAM" id="MobiDB-lite"/>
    </source>
</evidence>
<dbReference type="InterPro" id="IPR055338">
    <property type="entry name" value="YqfX-like"/>
</dbReference>
<sequence>MKDQKHWEAEVKPKEPKRYPMDQLRKETGQEVNEEYAAEVSVPYAAPKQAPVETSLPVRKSDSVADTQAAGGIATGWVGYTAILVSVISLFIYPVLFGAAGAFLGFIAYAQGQKALGAWSVILGLVSLAGYFLLVPLYS</sequence>
<keyword evidence="4" id="KW-1185">Reference proteome</keyword>
<dbReference type="Proteomes" id="UP000215509">
    <property type="component" value="Unassembled WGS sequence"/>
</dbReference>
<dbReference type="PANTHER" id="PTHR40040:SF1">
    <property type="entry name" value="MEMBRANE PROTEIN"/>
    <property type="match status" value="1"/>
</dbReference>
<accession>A0A229UR82</accession>
<proteinExistence type="predicted"/>
<evidence type="ECO:0000313" key="4">
    <source>
        <dbReference type="Proteomes" id="UP000215509"/>
    </source>
</evidence>
<keyword evidence="2" id="KW-1133">Transmembrane helix</keyword>
<evidence type="ECO:0000256" key="2">
    <source>
        <dbReference type="SAM" id="Phobius"/>
    </source>
</evidence>
<name>A0A229UR82_9BACL</name>
<feature type="transmembrane region" description="Helical" evidence="2">
    <location>
        <begin position="83"/>
        <end position="109"/>
    </location>
</feature>
<comment type="caution">
    <text evidence="3">The sequence shown here is derived from an EMBL/GenBank/DDBJ whole genome shotgun (WGS) entry which is preliminary data.</text>
</comment>
<reference evidence="3 4" key="1">
    <citation type="submission" date="2017-07" db="EMBL/GenBank/DDBJ databases">
        <title>Genome sequencing and assembly of Paenibacillus rigui.</title>
        <authorList>
            <person name="Mayilraj S."/>
        </authorList>
    </citation>
    <scope>NUCLEOTIDE SEQUENCE [LARGE SCALE GENOMIC DNA]</scope>
    <source>
        <strain evidence="3 4">JCM 16352</strain>
    </source>
</reference>
<organism evidence="3 4">
    <name type="scientific">Paenibacillus rigui</name>
    <dbReference type="NCBI Taxonomy" id="554312"/>
    <lineage>
        <taxon>Bacteria</taxon>
        <taxon>Bacillati</taxon>
        <taxon>Bacillota</taxon>
        <taxon>Bacilli</taxon>
        <taxon>Bacillales</taxon>
        <taxon>Paenibacillaceae</taxon>
        <taxon>Paenibacillus</taxon>
    </lineage>
</organism>
<evidence type="ECO:0000313" key="3">
    <source>
        <dbReference type="EMBL" id="OXM86087.1"/>
    </source>
</evidence>
<gene>
    <name evidence="3" type="ORF">CF651_12780</name>
</gene>
<dbReference type="PANTHER" id="PTHR40040">
    <property type="entry name" value="SMALL HYDROPHOBIC PROTEIN-RELATED"/>
    <property type="match status" value="1"/>
</dbReference>
<dbReference type="RefSeq" id="WP_094015237.1">
    <property type="nucleotide sequence ID" value="NZ_NMQW01000017.1"/>
</dbReference>
<keyword evidence="2" id="KW-0812">Transmembrane</keyword>
<protein>
    <recommendedName>
        <fullName evidence="5">DUF4190 domain-containing protein</fullName>
    </recommendedName>
</protein>
<dbReference type="AlphaFoldDB" id="A0A229UR82"/>
<dbReference type="EMBL" id="NMQW01000017">
    <property type="protein sequence ID" value="OXM86087.1"/>
    <property type="molecule type" value="Genomic_DNA"/>
</dbReference>